<evidence type="ECO:0000259" key="11">
    <source>
        <dbReference type="PROSITE" id="PS51845"/>
    </source>
</evidence>
<dbReference type="EMBL" id="GL349436">
    <property type="protein sequence ID" value="KNC52294.1"/>
    <property type="molecule type" value="Genomic_DNA"/>
</dbReference>
<evidence type="ECO:0000256" key="9">
    <source>
        <dbReference type="SAM" id="Coils"/>
    </source>
</evidence>
<dbReference type="GO" id="GO:0007165">
    <property type="term" value="P:signal transduction"/>
    <property type="evidence" value="ECO:0007669"/>
    <property type="project" value="InterPro"/>
</dbReference>
<dbReference type="InterPro" id="IPR036971">
    <property type="entry name" value="PDEase_catalytic_dom_sf"/>
</dbReference>
<feature type="transmembrane region" description="Helical" evidence="10">
    <location>
        <begin position="439"/>
        <end position="465"/>
    </location>
</feature>
<keyword evidence="2 10" id="KW-0812">Transmembrane</keyword>
<organism evidence="12 13">
    <name type="scientific">Thecamonas trahens ATCC 50062</name>
    <dbReference type="NCBI Taxonomy" id="461836"/>
    <lineage>
        <taxon>Eukaryota</taxon>
        <taxon>Apusozoa</taxon>
        <taxon>Apusomonadida</taxon>
        <taxon>Apusomonadidae</taxon>
        <taxon>Thecamonas</taxon>
    </lineage>
</organism>
<dbReference type="GeneID" id="25560890"/>
<dbReference type="OrthoDB" id="302535at2759"/>
<dbReference type="Pfam" id="PF00233">
    <property type="entry name" value="PDEase_I"/>
    <property type="match status" value="1"/>
</dbReference>
<dbReference type="eggNOG" id="KOG3689">
    <property type="taxonomic scope" value="Eukaryota"/>
</dbReference>
<evidence type="ECO:0000256" key="10">
    <source>
        <dbReference type="SAM" id="Phobius"/>
    </source>
</evidence>
<protein>
    <submittedName>
        <fullName evidence="12">cAMP-specific phosphodiesterase-4 B isoform</fullName>
    </submittedName>
</protein>
<proteinExistence type="predicted"/>
<feature type="transmembrane region" description="Helical" evidence="10">
    <location>
        <begin position="7"/>
        <end position="30"/>
    </location>
</feature>
<dbReference type="PANTHER" id="PTHR11347">
    <property type="entry name" value="CYCLIC NUCLEOTIDE PHOSPHODIESTERASE"/>
    <property type="match status" value="1"/>
</dbReference>
<feature type="binding site" evidence="8">
    <location>
        <position position="708"/>
    </location>
    <ligand>
        <name>Zn(2+)</name>
        <dbReference type="ChEBI" id="CHEBI:29105"/>
        <label>1</label>
    </ligand>
</feature>
<dbReference type="RefSeq" id="XP_013762293.1">
    <property type="nucleotide sequence ID" value="XM_013906839.1"/>
</dbReference>
<feature type="binding site" evidence="8">
    <location>
        <position position="878"/>
    </location>
    <ligand>
        <name>Zn(2+)</name>
        <dbReference type="ChEBI" id="CHEBI:29105"/>
        <label>1</label>
    </ligand>
</feature>
<dbReference type="InterPro" id="IPR002073">
    <property type="entry name" value="PDEase_catalytic_dom"/>
</dbReference>
<dbReference type="PROSITE" id="PS51845">
    <property type="entry name" value="PDEASE_I_2"/>
    <property type="match status" value="1"/>
</dbReference>
<keyword evidence="6 10" id="KW-0472">Membrane</keyword>
<dbReference type="CDD" id="cd14686">
    <property type="entry name" value="bZIP"/>
    <property type="match status" value="1"/>
</dbReference>
<evidence type="ECO:0000256" key="3">
    <source>
        <dbReference type="ARBA" id="ARBA00022723"/>
    </source>
</evidence>
<evidence type="ECO:0000313" key="12">
    <source>
        <dbReference type="EMBL" id="KNC52294.1"/>
    </source>
</evidence>
<evidence type="ECO:0000313" key="13">
    <source>
        <dbReference type="Proteomes" id="UP000054408"/>
    </source>
</evidence>
<evidence type="ECO:0000256" key="8">
    <source>
        <dbReference type="PIRSR" id="PIRSR623088-3"/>
    </source>
</evidence>
<feature type="coiled-coil region" evidence="9">
    <location>
        <begin position="465"/>
        <end position="499"/>
    </location>
</feature>
<comment type="subcellular location">
    <subcellularLocation>
        <location evidence="1">Membrane</location>
    </subcellularLocation>
</comment>
<accession>A0A0L0DIT0</accession>
<sequence length="1065" mass="115232">MLGHDRIGVALSLAMVATTILTSHIAGGILTGYVPPINVTIVGLYPVTGSLASPGQDIASAAKLAVSHVNAEPLLLPNTRIILEAVDTQASAAQTTLSLLATLRNVQRIVAISGAAVSSVSRSVQNIVSVFNIPMISPASTAAVLSNKALYPTFMRVVPPDTLHGSATASTIKSIGWRRIATIFHDDDYGISSSQSLVTKAVELGIEVSAQISFPFGTTDFVTVVDAIEKLSDTHVLFIACYTFEAVELFRELIKRDLTTGRFVFFGSDWLVDEFFESDLDQDKLHGLLVLQYLLDSSPLMDAFTDEWETLNSTEYLGAGDRTYSQFAPLSYDTVMTTAYALQAAIDDGVDVFDGQVLLPYMAQTTFIGLTGNISFDVNYDRISPLAIRNYKGGAALQTVGQWDTASNSLVFTDSIIYPGNMTRPPHLPIVASPESDKLFIVFVTVGVAIIVMAAIMLTVSIVIIRRRRAQVASLEEQNKQLNLEARALNSRLDVLSEQTAMASGRQSGPVIDMPVNQVLGLLWRLQGSVRNPIDVRDINSAIEAIQSNVLFTPETRDDASVSSNRDNLTRDWIRKTLIGGTGPAAAGTHGSASYTRRGSHVRSGSRILLPISPSPPSPLDLGVSRETAFKPAPHLAPLLENLASLEFDIFALAIRDTCTLRSVFLAICTEKQLFTQLGLDSSALARYMMVLDKACEGMSNPYHNVLHAADMVQFVHFLLSTSGLYAVLSPLESFAALFAAAIKDVGHPGVDSSYLIKTKSVLAIRYSNRSVLEQHALAMAFQLALADKFDVFAPLSAKSFAAFHELVVELVIGTDMHKHVEVMSRFKIAFGLGREGGSEALPQHGQAPLQGSQLLEGIQSNAKLRTIVLQLIVKMADVSYPSRPWAKANSWAHRYSREAFQQGKQERAHGLAVSPFMDGMASSVAKAHVSMIRIVALPMFQAWCELFPIDECLGHMRHCLRHWSSASTDEMEHAHETALAAMDAFDRTFFASDGGSPVVTNGGMQKSTLAPNQPNYIESVISGLLDVLDDDELCEEDEDNEATPVASGADADIAVALDAHGGEE</sequence>
<evidence type="ECO:0000256" key="1">
    <source>
        <dbReference type="ARBA" id="ARBA00004370"/>
    </source>
</evidence>
<dbReference type="GO" id="GO:0004114">
    <property type="term" value="F:3',5'-cyclic-nucleotide phosphodiesterase activity"/>
    <property type="evidence" value="ECO:0007669"/>
    <property type="project" value="InterPro"/>
</dbReference>
<feature type="active site" description="Proton donor" evidence="7">
    <location>
        <position position="704"/>
    </location>
</feature>
<name>A0A0L0DIT0_THETB</name>
<keyword evidence="4" id="KW-0378">Hydrolase</keyword>
<dbReference type="Gene3D" id="1.10.1300.10">
    <property type="entry name" value="3'5'-cyclic nucleotide phosphodiesterase, catalytic domain"/>
    <property type="match status" value="1"/>
</dbReference>
<dbReference type="Pfam" id="PF01094">
    <property type="entry name" value="ANF_receptor"/>
    <property type="match status" value="1"/>
</dbReference>
<evidence type="ECO:0000256" key="2">
    <source>
        <dbReference type="ARBA" id="ARBA00022692"/>
    </source>
</evidence>
<keyword evidence="9" id="KW-0175">Coiled coil</keyword>
<dbReference type="InterPro" id="IPR028082">
    <property type="entry name" value="Peripla_BP_I"/>
</dbReference>
<dbReference type="InterPro" id="IPR001828">
    <property type="entry name" value="ANF_lig-bd_rcpt"/>
</dbReference>
<feature type="domain" description="PDEase" evidence="11">
    <location>
        <begin position="624"/>
        <end position="971"/>
    </location>
</feature>
<keyword evidence="13" id="KW-1185">Reference proteome</keyword>
<feature type="binding site" evidence="8">
    <location>
        <position position="745"/>
    </location>
    <ligand>
        <name>Zn(2+)</name>
        <dbReference type="ChEBI" id="CHEBI:29105"/>
        <label>2</label>
    </ligand>
</feature>
<dbReference type="eggNOG" id="KOG1055">
    <property type="taxonomic scope" value="Eukaryota"/>
</dbReference>
<dbReference type="AlphaFoldDB" id="A0A0L0DIT0"/>
<evidence type="ECO:0000256" key="4">
    <source>
        <dbReference type="ARBA" id="ARBA00022801"/>
    </source>
</evidence>
<evidence type="ECO:0000256" key="5">
    <source>
        <dbReference type="ARBA" id="ARBA00022989"/>
    </source>
</evidence>
<dbReference type="SUPFAM" id="SSF109604">
    <property type="entry name" value="HD-domain/PDEase-like"/>
    <property type="match status" value="1"/>
</dbReference>
<evidence type="ECO:0000256" key="6">
    <source>
        <dbReference type="ARBA" id="ARBA00023136"/>
    </source>
</evidence>
<dbReference type="Proteomes" id="UP000054408">
    <property type="component" value="Unassembled WGS sequence"/>
</dbReference>
<dbReference type="SUPFAM" id="SSF53822">
    <property type="entry name" value="Periplasmic binding protein-like I"/>
    <property type="match status" value="1"/>
</dbReference>
<dbReference type="GO" id="GO:0046872">
    <property type="term" value="F:metal ion binding"/>
    <property type="evidence" value="ECO:0007669"/>
    <property type="project" value="UniProtKB-KW"/>
</dbReference>
<evidence type="ECO:0000256" key="7">
    <source>
        <dbReference type="PIRSR" id="PIRSR623088-1"/>
    </source>
</evidence>
<dbReference type="InterPro" id="IPR023088">
    <property type="entry name" value="PDEase"/>
</dbReference>
<keyword evidence="3 8" id="KW-0479">Metal-binding</keyword>
<dbReference type="PRINTS" id="PR00387">
    <property type="entry name" value="PDIESTERASE1"/>
</dbReference>
<dbReference type="GO" id="GO:0016020">
    <property type="term" value="C:membrane"/>
    <property type="evidence" value="ECO:0007669"/>
    <property type="project" value="UniProtKB-SubCell"/>
</dbReference>
<keyword evidence="5 10" id="KW-1133">Transmembrane helix</keyword>
<dbReference type="Gene3D" id="3.40.50.2300">
    <property type="match status" value="2"/>
</dbReference>
<reference evidence="12 13" key="1">
    <citation type="submission" date="2010-05" db="EMBL/GenBank/DDBJ databases">
        <title>The Genome Sequence of Thecamonas trahens ATCC 50062.</title>
        <authorList>
            <consortium name="The Broad Institute Genome Sequencing Platform"/>
            <person name="Russ C."/>
            <person name="Cuomo C."/>
            <person name="Shea T."/>
            <person name="Young S.K."/>
            <person name="Zeng Q."/>
            <person name="Koehrsen M."/>
            <person name="Haas B."/>
            <person name="Borodovsky M."/>
            <person name="Guigo R."/>
            <person name="Alvarado L."/>
            <person name="Berlin A."/>
            <person name="Bochicchio J."/>
            <person name="Borenstein D."/>
            <person name="Chapman S."/>
            <person name="Chen Z."/>
            <person name="Freedman E."/>
            <person name="Gellesch M."/>
            <person name="Goldberg J."/>
            <person name="Griggs A."/>
            <person name="Gujja S."/>
            <person name="Heilman E."/>
            <person name="Heiman D."/>
            <person name="Hepburn T."/>
            <person name="Howarth C."/>
            <person name="Jen D."/>
            <person name="Larson L."/>
            <person name="Mehta T."/>
            <person name="Park D."/>
            <person name="Pearson M."/>
            <person name="Roberts A."/>
            <person name="Saif S."/>
            <person name="Shenoy N."/>
            <person name="Sisk P."/>
            <person name="Stolte C."/>
            <person name="Sykes S."/>
            <person name="Thomson T."/>
            <person name="Walk T."/>
            <person name="White J."/>
            <person name="Yandava C."/>
            <person name="Burger G."/>
            <person name="Gray M.W."/>
            <person name="Holland P.W.H."/>
            <person name="King N."/>
            <person name="Lang F.B.F."/>
            <person name="Roger A.J."/>
            <person name="Ruiz-Trillo I."/>
            <person name="Lander E."/>
            <person name="Nusbaum C."/>
        </authorList>
    </citation>
    <scope>NUCLEOTIDE SEQUENCE [LARGE SCALE GENOMIC DNA]</scope>
    <source>
        <strain evidence="12 13">ATCC 50062</strain>
    </source>
</reference>
<feature type="binding site" evidence="8">
    <location>
        <position position="745"/>
    </location>
    <ligand>
        <name>Zn(2+)</name>
        <dbReference type="ChEBI" id="CHEBI:29105"/>
        <label>1</label>
    </ligand>
</feature>
<gene>
    <name evidence="12" type="ORF">AMSG_01121</name>
</gene>
<dbReference type="STRING" id="461836.A0A0L0DIT0"/>